<dbReference type="Gene3D" id="1.10.10.10">
    <property type="entry name" value="Winged helix-like DNA-binding domain superfamily/Winged helix DNA-binding domain"/>
    <property type="match status" value="1"/>
</dbReference>
<gene>
    <name evidence="3" type="ORF">ACFYWW_20090</name>
</gene>
<comment type="caution">
    <text evidence="3">The sequence shown here is derived from an EMBL/GenBank/DDBJ whole genome shotgun (WGS) entry which is preliminary data.</text>
</comment>
<dbReference type="InterPro" id="IPR039422">
    <property type="entry name" value="MarR/SlyA-like"/>
</dbReference>
<dbReference type="RefSeq" id="WP_355718037.1">
    <property type="nucleotide sequence ID" value="NZ_JBEXNP010000005.1"/>
</dbReference>
<dbReference type="PRINTS" id="PR00598">
    <property type="entry name" value="HTHMARR"/>
</dbReference>
<dbReference type="SUPFAM" id="SSF46785">
    <property type="entry name" value="Winged helix' DNA-binding domain"/>
    <property type="match status" value="1"/>
</dbReference>
<dbReference type="Proteomes" id="UP001601976">
    <property type="component" value="Unassembled WGS sequence"/>
</dbReference>
<dbReference type="PANTHER" id="PTHR33164:SF43">
    <property type="entry name" value="HTH-TYPE TRANSCRIPTIONAL REPRESSOR YETL"/>
    <property type="match status" value="1"/>
</dbReference>
<evidence type="ECO:0000256" key="1">
    <source>
        <dbReference type="SAM" id="MobiDB-lite"/>
    </source>
</evidence>
<accession>A0ABW6RHJ8</accession>
<dbReference type="InterPro" id="IPR036390">
    <property type="entry name" value="WH_DNA-bd_sf"/>
</dbReference>
<sequence length="181" mass="19491">MEQSTGSGATHDPSGAKDAGSGRDPVSGPPPMNTTPPSVLNLNAYLMYAMGKAARRRLSERLTAHGLRLWHLTVLALLADLGSQFKGDLAAKLDMNQSDLVKIVNDLVRTGYVDCARDAADRRRIEVTLTPEGRAALVRLSADISAADDDLLAPLTDEERTQLASLLRRLHGHVNPVTAHH</sequence>
<feature type="domain" description="HTH marR-type" evidence="2">
    <location>
        <begin position="43"/>
        <end position="172"/>
    </location>
</feature>
<dbReference type="EMBL" id="JBIAPK010000006">
    <property type="protein sequence ID" value="MFF3341009.1"/>
    <property type="molecule type" value="Genomic_DNA"/>
</dbReference>
<dbReference type="PANTHER" id="PTHR33164">
    <property type="entry name" value="TRANSCRIPTIONAL REGULATOR, MARR FAMILY"/>
    <property type="match status" value="1"/>
</dbReference>
<reference evidence="3 4" key="1">
    <citation type="submission" date="2024-10" db="EMBL/GenBank/DDBJ databases">
        <title>The Natural Products Discovery Center: Release of the First 8490 Sequenced Strains for Exploring Actinobacteria Biosynthetic Diversity.</title>
        <authorList>
            <person name="Kalkreuter E."/>
            <person name="Kautsar S.A."/>
            <person name="Yang D."/>
            <person name="Bader C.D."/>
            <person name="Teijaro C.N."/>
            <person name="Fluegel L."/>
            <person name="Davis C.M."/>
            <person name="Simpson J.R."/>
            <person name="Lauterbach L."/>
            <person name="Steele A.D."/>
            <person name="Gui C."/>
            <person name="Meng S."/>
            <person name="Li G."/>
            <person name="Viehrig K."/>
            <person name="Ye F."/>
            <person name="Su P."/>
            <person name="Kiefer A.F."/>
            <person name="Nichols A."/>
            <person name="Cepeda A.J."/>
            <person name="Yan W."/>
            <person name="Fan B."/>
            <person name="Jiang Y."/>
            <person name="Adhikari A."/>
            <person name="Zheng C.-J."/>
            <person name="Schuster L."/>
            <person name="Cowan T.M."/>
            <person name="Smanski M.J."/>
            <person name="Chevrette M.G."/>
            <person name="De Carvalho L.P.S."/>
            <person name="Shen B."/>
        </authorList>
    </citation>
    <scope>NUCLEOTIDE SEQUENCE [LARGE SCALE GENOMIC DNA]</scope>
    <source>
        <strain evidence="3 4">NPDC003029</strain>
    </source>
</reference>
<organism evidence="3 4">
    <name type="scientific">Streptomyces flavidovirens</name>
    <dbReference type="NCBI Taxonomy" id="67298"/>
    <lineage>
        <taxon>Bacteria</taxon>
        <taxon>Bacillati</taxon>
        <taxon>Actinomycetota</taxon>
        <taxon>Actinomycetes</taxon>
        <taxon>Kitasatosporales</taxon>
        <taxon>Streptomycetaceae</taxon>
        <taxon>Streptomyces</taxon>
    </lineage>
</organism>
<evidence type="ECO:0000313" key="4">
    <source>
        <dbReference type="Proteomes" id="UP001601976"/>
    </source>
</evidence>
<dbReference type="PROSITE" id="PS50995">
    <property type="entry name" value="HTH_MARR_2"/>
    <property type="match status" value="1"/>
</dbReference>
<evidence type="ECO:0000259" key="2">
    <source>
        <dbReference type="PROSITE" id="PS50995"/>
    </source>
</evidence>
<dbReference type="SMART" id="SM00347">
    <property type="entry name" value="HTH_MARR"/>
    <property type="match status" value="1"/>
</dbReference>
<name>A0ABW6RHJ8_9ACTN</name>
<dbReference type="InterPro" id="IPR036388">
    <property type="entry name" value="WH-like_DNA-bd_sf"/>
</dbReference>
<keyword evidence="4" id="KW-1185">Reference proteome</keyword>
<dbReference type="InterPro" id="IPR000835">
    <property type="entry name" value="HTH_MarR-typ"/>
</dbReference>
<dbReference type="Pfam" id="PF12802">
    <property type="entry name" value="MarR_2"/>
    <property type="match status" value="1"/>
</dbReference>
<evidence type="ECO:0000313" key="3">
    <source>
        <dbReference type="EMBL" id="MFF3341009.1"/>
    </source>
</evidence>
<feature type="region of interest" description="Disordered" evidence="1">
    <location>
        <begin position="1"/>
        <end position="37"/>
    </location>
</feature>
<protein>
    <submittedName>
        <fullName evidence="3">MarR family winged helix-turn-helix transcriptional regulator</fullName>
    </submittedName>
</protein>
<proteinExistence type="predicted"/>